<evidence type="ECO:0000256" key="1">
    <source>
        <dbReference type="SAM" id="Phobius"/>
    </source>
</evidence>
<gene>
    <name evidence="2" type="ORF">NV226_00825</name>
</gene>
<sequence length="144" mass="16994">MKILNKLKYAWQKINLAKKWKMLLLVSLIIGLVPITFVTIELIKKNQTEKYSLFDDKQKLTETVVFPKIDISDFYDYLEYKGNKLLISDNFIAAIIQETIKTMNKTTGKITFNYKKINDQSVEFHFKWTDQNLSEVNNFQIDLS</sequence>
<proteinExistence type="predicted"/>
<dbReference type="RefSeq" id="WP_258211011.1">
    <property type="nucleotide sequence ID" value="NZ_CP102734.1"/>
</dbReference>
<dbReference type="NCBIfam" id="NF045957">
    <property type="entry name" value="MHO_1590_dom"/>
    <property type="match status" value="1"/>
</dbReference>
<keyword evidence="1" id="KW-0812">Transmembrane</keyword>
<protein>
    <submittedName>
        <fullName evidence="2">Uncharacterized protein</fullName>
    </submittedName>
</protein>
<feature type="transmembrane region" description="Helical" evidence="1">
    <location>
        <begin position="20"/>
        <end position="40"/>
    </location>
</feature>
<reference evidence="2" key="1">
    <citation type="submission" date="2022-08" db="EMBL/GenBank/DDBJ databases">
        <title>Complete genome of Mycoplasma iguanae type strain 2327.</title>
        <authorList>
            <person name="Spergser J."/>
        </authorList>
    </citation>
    <scope>NUCLEOTIDE SEQUENCE</scope>
    <source>
        <strain evidence="2">2327</strain>
    </source>
</reference>
<keyword evidence="1" id="KW-1133">Transmembrane helix</keyword>
<dbReference type="Proteomes" id="UP001059252">
    <property type="component" value="Chromosome"/>
</dbReference>
<keyword evidence="3" id="KW-1185">Reference proteome</keyword>
<evidence type="ECO:0000313" key="2">
    <source>
        <dbReference type="EMBL" id="UVD81837.1"/>
    </source>
</evidence>
<name>A0ABY5RBW9_9MOLU</name>
<dbReference type="EMBL" id="CP102734">
    <property type="protein sequence ID" value="UVD81837.1"/>
    <property type="molecule type" value="Genomic_DNA"/>
</dbReference>
<keyword evidence="1" id="KW-0472">Membrane</keyword>
<organism evidence="2 3">
    <name type="scientific">Mycoplasma iguanae</name>
    <dbReference type="NCBI Taxonomy" id="292461"/>
    <lineage>
        <taxon>Bacteria</taxon>
        <taxon>Bacillati</taxon>
        <taxon>Mycoplasmatota</taxon>
        <taxon>Mollicutes</taxon>
        <taxon>Mycoplasmataceae</taxon>
        <taxon>Mycoplasma</taxon>
    </lineage>
</organism>
<evidence type="ECO:0000313" key="3">
    <source>
        <dbReference type="Proteomes" id="UP001059252"/>
    </source>
</evidence>
<accession>A0ABY5RBW9</accession>